<feature type="transmembrane region" description="Helical" evidence="1">
    <location>
        <begin position="12"/>
        <end position="34"/>
    </location>
</feature>
<feature type="transmembrane region" description="Helical" evidence="1">
    <location>
        <begin position="74"/>
        <end position="92"/>
    </location>
</feature>
<gene>
    <name evidence="2" type="ORF">SAMN06265355_11546</name>
</gene>
<dbReference type="Proteomes" id="UP000198420">
    <property type="component" value="Unassembled WGS sequence"/>
</dbReference>
<feature type="transmembrane region" description="Helical" evidence="1">
    <location>
        <begin position="46"/>
        <end position="67"/>
    </location>
</feature>
<dbReference type="EMBL" id="FZNP01000015">
    <property type="protein sequence ID" value="SNS33165.1"/>
    <property type="molecule type" value="Genomic_DNA"/>
</dbReference>
<evidence type="ECO:0000313" key="2">
    <source>
        <dbReference type="EMBL" id="SNS33165.1"/>
    </source>
</evidence>
<reference evidence="3" key="1">
    <citation type="submission" date="2017-06" db="EMBL/GenBank/DDBJ databases">
        <authorList>
            <person name="Varghese N."/>
            <person name="Submissions S."/>
        </authorList>
    </citation>
    <scope>NUCLEOTIDE SEQUENCE [LARGE SCALE GENOMIC DNA]</scope>
    <source>
        <strain evidence="3">DSM 44485</strain>
    </source>
</reference>
<dbReference type="AlphaFoldDB" id="A0A239DKM3"/>
<name>A0A239DKM3_9ACTN</name>
<keyword evidence="3" id="KW-1185">Reference proteome</keyword>
<evidence type="ECO:0000256" key="1">
    <source>
        <dbReference type="SAM" id="Phobius"/>
    </source>
</evidence>
<keyword evidence="1" id="KW-0812">Transmembrane</keyword>
<organism evidence="2 3">
    <name type="scientific">Actinomadura mexicana</name>
    <dbReference type="NCBI Taxonomy" id="134959"/>
    <lineage>
        <taxon>Bacteria</taxon>
        <taxon>Bacillati</taxon>
        <taxon>Actinomycetota</taxon>
        <taxon>Actinomycetes</taxon>
        <taxon>Streptosporangiales</taxon>
        <taxon>Thermomonosporaceae</taxon>
        <taxon>Actinomadura</taxon>
    </lineage>
</organism>
<proteinExistence type="predicted"/>
<accession>A0A239DKM3</accession>
<feature type="transmembrane region" description="Helical" evidence="1">
    <location>
        <begin position="104"/>
        <end position="128"/>
    </location>
</feature>
<protein>
    <submittedName>
        <fullName evidence="2">Uncharacterized protein</fullName>
    </submittedName>
</protein>
<dbReference type="RefSeq" id="WP_089315436.1">
    <property type="nucleotide sequence ID" value="NZ_FZNP01000015.1"/>
</dbReference>
<keyword evidence="1" id="KW-0472">Membrane</keyword>
<sequence>MHNCARTALTGAASGAAGALSGALALIVALGVWAGDPRAVVTVPGTGWVVITGAIFGFVGGFIGGLVGSRMGPGNAALVLGLFGGYGLLIAYMETVGDGVLHFYLVDLGVVLFSIGINAWIASIIATARRR</sequence>
<evidence type="ECO:0000313" key="3">
    <source>
        <dbReference type="Proteomes" id="UP000198420"/>
    </source>
</evidence>
<keyword evidence="1" id="KW-1133">Transmembrane helix</keyword>